<organism evidence="1 2">
    <name type="scientific">Sinorhizobium fredii (strain HH103)</name>
    <dbReference type="NCBI Taxonomy" id="1117943"/>
    <lineage>
        <taxon>Bacteria</taxon>
        <taxon>Pseudomonadati</taxon>
        <taxon>Pseudomonadota</taxon>
        <taxon>Alphaproteobacteria</taxon>
        <taxon>Hyphomicrobiales</taxon>
        <taxon>Rhizobiaceae</taxon>
        <taxon>Sinorhizobium/Ensifer group</taxon>
        <taxon>Sinorhizobium</taxon>
    </lineage>
</organism>
<geneLocation type="plasmid" evidence="1 2">
    <name>pSfHH103e</name>
</geneLocation>
<reference evidence="1 2" key="1">
    <citation type="journal article" date="2012" name="J. Bacteriol.">
        <title>Genome sequence of the soybean symbiont Sinorhizobium fredii HH103.</title>
        <authorList>
            <person name="Weidner S."/>
            <person name="Becker A."/>
            <person name="Bonilla I."/>
            <person name="Jaenicke S."/>
            <person name="Lloret J."/>
            <person name="Margaret I."/>
            <person name="Puhler A."/>
            <person name="Ruiz-Sainz J.E."/>
            <person name="Schneiker-Bekel S."/>
            <person name="Szczepanowski R."/>
            <person name="Vinardell J.M."/>
            <person name="Zehner S."/>
            <person name="Gottfert M."/>
        </authorList>
    </citation>
    <scope>NUCLEOTIDE SEQUENCE [LARGE SCALE GENOMIC DNA]</scope>
    <source>
        <strain evidence="1 2">HH103</strain>
        <plasmid evidence="2">pSfHH103e</plasmid>
    </source>
</reference>
<accession>G9AJG3</accession>
<dbReference type="HOGENOM" id="CLU_3347743_0_0_5"/>
<evidence type="ECO:0000313" key="1">
    <source>
        <dbReference type="EMBL" id="CCF01195.1"/>
    </source>
</evidence>
<evidence type="ECO:0000313" key="2">
    <source>
        <dbReference type="Proteomes" id="UP000007735"/>
    </source>
</evidence>
<gene>
    <name evidence="1" type="ordered locus">SFHH103_06737</name>
</gene>
<proteinExistence type="predicted"/>
<sequence length="37" mass="4335">MLLLFVLMYDSMANIKQSKKIDLRQRTIARSGSMLFD</sequence>
<dbReference type="AlphaFoldDB" id="G9AJG3"/>
<dbReference type="KEGG" id="sfh:SFHH103_06737"/>
<dbReference type="Proteomes" id="UP000007735">
    <property type="component" value="Plasmid pSfHH103e"/>
</dbReference>
<keyword evidence="1" id="KW-0614">Plasmid</keyword>
<name>G9AJG3_SINF1</name>
<protein>
    <submittedName>
        <fullName evidence="1">Uncharacterized protein</fullName>
    </submittedName>
</protein>
<dbReference type="EMBL" id="HE616899">
    <property type="protein sequence ID" value="CCF01195.1"/>
    <property type="molecule type" value="Genomic_DNA"/>
</dbReference>